<protein>
    <submittedName>
        <fullName evidence="1">Uncharacterized protein</fullName>
    </submittedName>
</protein>
<dbReference type="RefSeq" id="WP_045228922.1">
    <property type="nucleotide sequence ID" value="NZ_BBJU01000004.1"/>
</dbReference>
<name>A0A081CRP0_9HYPH</name>
<dbReference type="OrthoDB" id="9930465at2"/>
<dbReference type="AlphaFoldDB" id="A0A081CRP0"/>
<sequence>MKLKSLLSFFRKPSCQKPLPIRKDSALRCKILHRLITTDWIDVNTIQRFGTNAASARISDLRKEGILYAADDPKGFEWHKNAKGVGRHKRYRWTGKLPPNWVKTETFTGRERRKKSRTK</sequence>
<evidence type="ECO:0000313" key="1">
    <source>
        <dbReference type="EMBL" id="GAK69336.1"/>
    </source>
</evidence>
<evidence type="ECO:0000313" key="2">
    <source>
        <dbReference type="Proteomes" id="UP000028701"/>
    </source>
</evidence>
<organism evidence="1 2">
    <name type="scientific">Agrobacterium rubi TR3 = NBRC 13261</name>
    <dbReference type="NCBI Taxonomy" id="1368415"/>
    <lineage>
        <taxon>Bacteria</taxon>
        <taxon>Pseudomonadati</taxon>
        <taxon>Pseudomonadota</taxon>
        <taxon>Alphaproteobacteria</taxon>
        <taxon>Hyphomicrobiales</taxon>
        <taxon>Rhizobiaceae</taxon>
        <taxon>Rhizobium/Agrobacterium group</taxon>
        <taxon>Agrobacterium</taxon>
    </lineage>
</organism>
<comment type="caution">
    <text evidence="1">The sequence shown here is derived from an EMBL/GenBank/DDBJ whole genome shotgun (WGS) entry which is preliminary data.</text>
</comment>
<proteinExistence type="predicted"/>
<reference evidence="1 2" key="1">
    <citation type="submission" date="2014-08" db="EMBL/GenBank/DDBJ databases">
        <title>Whole genome shotgun sequence of Rhizobium rubi NBRC 13261.</title>
        <authorList>
            <person name="Katano-Makiyama Y."/>
            <person name="Hosoyama A."/>
            <person name="Hashimoto M."/>
            <person name="Hosoyama Y."/>
            <person name="Noguchi M."/>
            <person name="Tsuchikane K."/>
            <person name="Uohara A."/>
            <person name="Ohji S."/>
            <person name="Ichikawa N."/>
            <person name="Kimura A."/>
            <person name="Yamazoe A."/>
            <person name="Fujita N."/>
        </authorList>
    </citation>
    <scope>NUCLEOTIDE SEQUENCE [LARGE SCALE GENOMIC DNA]</scope>
    <source>
        <strain evidence="1 2">NBRC 13261</strain>
    </source>
</reference>
<dbReference type="Proteomes" id="UP000028701">
    <property type="component" value="Unassembled WGS sequence"/>
</dbReference>
<dbReference type="EMBL" id="BBJU01000004">
    <property type="protein sequence ID" value="GAK69336.1"/>
    <property type="molecule type" value="Genomic_DNA"/>
</dbReference>
<accession>A0A081CRP0</accession>
<gene>
    <name evidence="1" type="ORF">RRU01S_04_01580</name>
</gene>